<keyword evidence="3" id="KW-1185">Reference proteome</keyword>
<evidence type="ECO:0000313" key="3">
    <source>
        <dbReference type="Proteomes" id="UP001152795"/>
    </source>
</evidence>
<evidence type="ECO:0000313" key="2">
    <source>
        <dbReference type="EMBL" id="CAB4044356.1"/>
    </source>
</evidence>
<organism evidence="2 3">
    <name type="scientific">Paramuricea clavata</name>
    <name type="common">Red gorgonian</name>
    <name type="synonym">Violescent sea-whip</name>
    <dbReference type="NCBI Taxonomy" id="317549"/>
    <lineage>
        <taxon>Eukaryota</taxon>
        <taxon>Metazoa</taxon>
        <taxon>Cnidaria</taxon>
        <taxon>Anthozoa</taxon>
        <taxon>Octocorallia</taxon>
        <taxon>Malacalcyonacea</taxon>
        <taxon>Plexauridae</taxon>
        <taxon>Paramuricea</taxon>
    </lineage>
</organism>
<protein>
    <submittedName>
        <fullName evidence="2">Uncharacterized protein</fullName>
    </submittedName>
</protein>
<name>A0A6S7KEV4_PARCT</name>
<feature type="region of interest" description="Disordered" evidence="1">
    <location>
        <begin position="41"/>
        <end position="80"/>
    </location>
</feature>
<feature type="non-terminal residue" evidence="2">
    <location>
        <position position="125"/>
    </location>
</feature>
<sequence>MSEEGFNLRKWNSNSSTLLESINKGETHQDPLTKFERKVIAEDESHTKSTIGPNNSNREKSVKEKRREERSSSSQVNAFAATEINQAESMWLRTVQMSSFESELDFIENSRDCCPPAHVILRCKG</sequence>
<proteinExistence type="predicted"/>
<reference evidence="2" key="1">
    <citation type="submission" date="2020-04" db="EMBL/GenBank/DDBJ databases">
        <authorList>
            <person name="Alioto T."/>
            <person name="Alioto T."/>
            <person name="Gomez Garrido J."/>
        </authorList>
    </citation>
    <scope>NUCLEOTIDE SEQUENCE</scope>
    <source>
        <strain evidence="2">A484AB</strain>
    </source>
</reference>
<gene>
    <name evidence="2" type="ORF">PACLA_8A068275</name>
</gene>
<dbReference type="Proteomes" id="UP001152795">
    <property type="component" value="Unassembled WGS sequence"/>
</dbReference>
<accession>A0A6S7KEV4</accession>
<comment type="caution">
    <text evidence="2">The sequence shown here is derived from an EMBL/GenBank/DDBJ whole genome shotgun (WGS) entry which is preliminary data.</text>
</comment>
<evidence type="ECO:0000256" key="1">
    <source>
        <dbReference type="SAM" id="MobiDB-lite"/>
    </source>
</evidence>
<dbReference type="EMBL" id="CACRXK020034668">
    <property type="protein sequence ID" value="CAB4044356.1"/>
    <property type="molecule type" value="Genomic_DNA"/>
</dbReference>
<feature type="compositionally biased region" description="Basic and acidic residues" evidence="1">
    <location>
        <begin position="57"/>
        <end position="71"/>
    </location>
</feature>
<dbReference type="AlphaFoldDB" id="A0A6S7KEV4"/>